<dbReference type="Proteomes" id="UP000321949">
    <property type="component" value="Unassembled WGS sequence"/>
</dbReference>
<evidence type="ECO:0000259" key="4">
    <source>
        <dbReference type="SMART" id="SM00065"/>
    </source>
</evidence>
<accession>A0A5C8HT82</accession>
<keyword evidence="7" id="KW-1185">Reference proteome</keyword>
<dbReference type="InterPro" id="IPR011712">
    <property type="entry name" value="Sig_transdc_His_kin_sub3_dim/P"/>
</dbReference>
<dbReference type="PANTHER" id="PTHR24421">
    <property type="entry name" value="NITRATE/NITRITE SENSOR PROTEIN NARX-RELATED"/>
    <property type="match status" value="1"/>
</dbReference>
<dbReference type="Pfam" id="PF02518">
    <property type="entry name" value="HATPase_c"/>
    <property type="match status" value="1"/>
</dbReference>
<organism evidence="6 7">
    <name type="scientific">Microbacterium saccharophilum</name>
    <dbReference type="NCBI Taxonomy" id="1213358"/>
    <lineage>
        <taxon>Bacteria</taxon>
        <taxon>Bacillati</taxon>
        <taxon>Actinomycetota</taxon>
        <taxon>Actinomycetes</taxon>
        <taxon>Micrococcales</taxon>
        <taxon>Microbacteriaceae</taxon>
        <taxon>Microbacterium</taxon>
    </lineage>
</organism>
<proteinExistence type="predicted"/>
<dbReference type="CDD" id="cd16917">
    <property type="entry name" value="HATPase_UhpB-NarQ-NarX-like"/>
    <property type="match status" value="1"/>
</dbReference>
<keyword evidence="1" id="KW-0808">Transferase</keyword>
<dbReference type="GO" id="GO:0016020">
    <property type="term" value="C:membrane"/>
    <property type="evidence" value="ECO:0007669"/>
    <property type="project" value="InterPro"/>
</dbReference>
<dbReference type="InterPro" id="IPR003018">
    <property type="entry name" value="GAF"/>
</dbReference>
<dbReference type="GO" id="GO:0046983">
    <property type="term" value="F:protein dimerization activity"/>
    <property type="evidence" value="ECO:0007669"/>
    <property type="project" value="InterPro"/>
</dbReference>
<dbReference type="InterPro" id="IPR003594">
    <property type="entry name" value="HATPase_dom"/>
</dbReference>
<evidence type="ECO:0000256" key="3">
    <source>
        <dbReference type="ARBA" id="ARBA00023012"/>
    </source>
</evidence>
<protein>
    <submittedName>
        <fullName evidence="6">GAF domain-containing protein</fullName>
    </submittedName>
</protein>
<dbReference type="Pfam" id="PF07730">
    <property type="entry name" value="HisKA_3"/>
    <property type="match status" value="1"/>
</dbReference>
<sequence length="569" mass="59355">MTVTVAEGGGVGGAAAATAAEDQPPVGLVLAAEDRLRALLAATQSVVQPLDLPIVLRRIARAAADLVDAEYGALGVIAPDRHGLEQFVYVGMTDAEAVRIGHLPEGHGLLGALITDPASIALPEISSDPRAVGFPPHHPPMHSFLGVPVRVHGEVFGNLYLTNRRRGKFTDEDTALVEALATTAGFVIANARLFAQARAREEWMTAAVELSAALLSTPRAAALDLLATRVHQVAGADRVAVLLVADDDGFLQVAAARGSDEESLRGALLAEADTFAGAVIRDALPRVAEDRSGPAADPLVVRAAGAAGPAMAIPLRSQTRLWGIVAVARAPGAAAFTPADVTAAAELGARASLALDLAHAREGQERALLADERARIARDLHDHVIQQLFGAGLTVRAVAGALEPGPAADRLDAAVGELDDAIAQIRTAIFALSARDADTLRHRVIDVVAGLSSHMSRPPTVRFRGPIDHAVGGRRSEDVVAAARELLSNAVRHADADRISVEVTARNGWLTVHVADDGDGMGTRTRRSGLQNLQDRAQRHGGDLHVESSRAGTSVRWCIPMTASETSAG</sequence>
<evidence type="ECO:0000256" key="1">
    <source>
        <dbReference type="ARBA" id="ARBA00022679"/>
    </source>
</evidence>
<dbReference type="Gene3D" id="3.30.565.10">
    <property type="entry name" value="Histidine kinase-like ATPase, C-terminal domain"/>
    <property type="match status" value="1"/>
</dbReference>
<dbReference type="AlphaFoldDB" id="A0A5C8HT82"/>
<feature type="domain" description="Histidine kinase/HSP90-like ATPase" evidence="5">
    <location>
        <begin position="474"/>
        <end position="563"/>
    </location>
</feature>
<feature type="domain" description="GAF" evidence="4">
    <location>
        <begin position="51"/>
        <end position="198"/>
    </location>
</feature>
<gene>
    <name evidence="6" type="ORF">FVP74_11750</name>
</gene>
<dbReference type="Gene3D" id="1.20.5.1930">
    <property type="match status" value="1"/>
</dbReference>
<evidence type="ECO:0000313" key="6">
    <source>
        <dbReference type="EMBL" id="TXK09181.1"/>
    </source>
</evidence>
<keyword evidence="2" id="KW-0418">Kinase</keyword>
<dbReference type="SUPFAM" id="SSF55874">
    <property type="entry name" value="ATPase domain of HSP90 chaperone/DNA topoisomerase II/histidine kinase"/>
    <property type="match status" value="1"/>
</dbReference>
<dbReference type="Gene3D" id="3.30.450.40">
    <property type="match status" value="2"/>
</dbReference>
<evidence type="ECO:0000313" key="7">
    <source>
        <dbReference type="Proteomes" id="UP000321949"/>
    </source>
</evidence>
<feature type="domain" description="GAF" evidence="4">
    <location>
        <begin position="218"/>
        <end position="365"/>
    </location>
</feature>
<dbReference type="PANTHER" id="PTHR24421:SF56">
    <property type="entry name" value="OXYGEN SENSOR HISTIDINE KINASE RESPONSE REGULATOR DOST"/>
    <property type="match status" value="1"/>
</dbReference>
<dbReference type="Pfam" id="PF01590">
    <property type="entry name" value="GAF"/>
    <property type="match status" value="1"/>
</dbReference>
<dbReference type="GO" id="GO:0000155">
    <property type="term" value="F:phosphorelay sensor kinase activity"/>
    <property type="evidence" value="ECO:0007669"/>
    <property type="project" value="InterPro"/>
</dbReference>
<reference evidence="6 7" key="1">
    <citation type="submission" date="2019-08" db="EMBL/GenBank/DDBJ databases">
        <authorList>
            <person name="Dong K."/>
        </authorList>
    </citation>
    <scope>NUCLEOTIDE SEQUENCE [LARGE SCALE GENOMIC DNA]</scope>
    <source>
        <strain evidence="6 7">K-1</strain>
    </source>
</reference>
<dbReference type="InterPro" id="IPR029016">
    <property type="entry name" value="GAF-like_dom_sf"/>
</dbReference>
<dbReference type="SMART" id="SM00387">
    <property type="entry name" value="HATPase_c"/>
    <property type="match status" value="1"/>
</dbReference>
<evidence type="ECO:0000259" key="5">
    <source>
        <dbReference type="SMART" id="SM00387"/>
    </source>
</evidence>
<dbReference type="SMART" id="SM00065">
    <property type="entry name" value="GAF"/>
    <property type="match status" value="2"/>
</dbReference>
<dbReference type="InterPro" id="IPR036890">
    <property type="entry name" value="HATPase_C_sf"/>
</dbReference>
<dbReference type="SUPFAM" id="SSF55781">
    <property type="entry name" value="GAF domain-like"/>
    <property type="match status" value="2"/>
</dbReference>
<name>A0A5C8HT82_9MICO</name>
<dbReference type="Pfam" id="PF13185">
    <property type="entry name" value="GAF_2"/>
    <property type="match status" value="1"/>
</dbReference>
<dbReference type="EMBL" id="VRSX01000005">
    <property type="protein sequence ID" value="TXK09181.1"/>
    <property type="molecule type" value="Genomic_DNA"/>
</dbReference>
<keyword evidence="3" id="KW-0902">Two-component regulatory system</keyword>
<dbReference type="OrthoDB" id="5241249at2"/>
<dbReference type="InterPro" id="IPR050482">
    <property type="entry name" value="Sensor_HK_TwoCompSys"/>
</dbReference>
<evidence type="ECO:0000256" key="2">
    <source>
        <dbReference type="ARBA" id="ARBA00022777"/>
    </source>
</evidence>
<comment type="caution">
    <text evidence="6">The sequence shown here is derived from an EMBL/GenBank/DDBJ whole genome shotgun (WGS) entry which is preliminary data.</text>
</comment>